<feature type="region of interest" description="Disordered" evidence="1">
    <location>
        <begin position="226"/>
        <end position="250"/>
    </location>
</feature>
<accession>A0A6P6L5M1</accession>
<dbReference type="SMART" id="SM01300">
    <property type="entry name" value="PEHE"/>
    <property type="match status" value="1"/>
</dbReference>
<evidence type="ECO:0000313" key="3">
    <source>
        <dbReference type="Proteomes" id="UP000515129"/>
    </source>
</evidence>
<evidence type="ECO:0000259" key="2">
    <source>
        <dbReference type="PROSITE" id="PS52052"/>
    </source>
</evidence>
<dbReference type="PANTHER" id="PTHR22443">
    <property type="entry name" value="NON-SPECIFIC LETHAL 1, ISOFORM M"/>
    <property type="match status" value="1"/>
</dbReference>
<dbReference type="OrthoDB" id="6022640at2759"/>
<dbReference type="GO" id="GO:0035035">
    <property type="term" value="F:histone acetyltransferase binding"/>
    <property type="evidence" value="ECO:0007669"/>
    <property type="project" value="TreeGrafter"/>
</dbReference>
<protein>
    <submittedName>
        <fullName evidence="4">KAT8 regulatory NSL complex subunit 1 isoform X1</fullName>
    </submittedName>
</protein>
<feature type="region of interest" description="Disordered" evidence="1">
    <location>
        <begin position="359"/>
        <end position="378"/>
    </location>
</feature>
<dbReference type="Gene3D" id="6.10.250.3170">
    <property type="match status" value="1"/>
</dbReference>
<organism evidence="3 4">
    <name type="scientific">Carassius auratus</name>
    <name type="common">Goldfish</name>
    <dbReference type="NCBI Taxonomy" id="7957"/>
    <lineage>
        <taxon>Eukaryota</taxon>
        <taxon>Metazoa</taxon>
        <taxon>Chordata</taxon>
        <taxon>Craniata</taxon>
        <taxon>Vertebrata</taxon>
        <taxon>Euteleostomi</taxon>
        <taxon>Actinopterygii</taxon>
        <taxon>Neopterygii</taxon>
        <taxon>Teleostei</taxon>
        <taxon>Ostariophysi</taxon>
        <taxon>Cypriniformes</taxon>
        <taxon>Cyprinidae</taxon>
        <taxon>Cyprininae</taxon>
        <taxon>Carassius</taxon>
    </lineage>
</organism>
<feature type="region of interest" description="Disordered" evidence="1">
    <location>
        <begin position="901"/>
        <end position="969"/>
    </location>
</feature>
<evidence type="ECO:0000256" key="1">
    <source>
        <dbReference type="SAM" id="MobiDB-lite"/>
    </source>
</evidence>
<proteinExistence type="predicted"/>
<dbReference type="AlphaFoldDB" id="A0A6P6L5M1"/>
<sequence length="1041" mass="114033">MAAMAPALTDAPAEARHIRFKLASPSSTLSPGSTENNSNASNILISDSVSDSAGSHTNGKCHINADDGQNFAHYHSVKGQEQDPLSKAPSLGKLAPYLCSDVKPLPSSTKVKESLKLQGVLIKQSVLKSHGLLSSSIFPSAAAGGDFLLRKRHALELTGGQLKSLVNGNGAGSTMVPVNGFSKKVAVPSAAVAEKGSVATVNGDSNQPSTNEEALLSVSSKSVGTFATGGQNGDVKPQQNSTPSIQGVSSHRELTALSESAEVKAEPESPVGGMIVETNRDNVFDCPSSFSSSPVQDDSSLSTPDLEALLWDRAQQSQHKQTDIEGRLLRLRKRLQVVQAKQVQRHFKQQLSGFLDRTLTPTSSRRADPGAWRGSRASVGTHAPNLNRFLKGGRVASELDQLHLSGTTHLRATEAQFDSDATESSSGGESDIEEEELTRADVEQRHVKLWRRAEGRFARERATIISHWTWLQAQISDLEYRIRQQVDIYRQLRASKGPVELGDSASSCQRTETNENVLTSATSQNFTESQSRLTDTSENDISISSVAEMSDTCPSNLDRSCTSARTRPLLTCRRRRLVHPNTVHNLNGKVQRVSSSPSCVCEVNGSCVMCGGAPPLSKPDLPFDRPLLERVAHQDRSIHPVLSMQSDVALSLQLKKVLKSHWQTRPFNRIKPVKKMSLKHKLSITQSSSSSFLSKHKFRLSNPHAAAVRLARHKSRLERLHRQQVDNVSCVPKADTLTPCRPDRVLDRSHSRKRVRERSLDRADSLKVVMDAGSPCPSLSSLHSSNISPLTRQLSLPVESSTPLGNSVPIRRRRGESPFDINNIVIPMSVAATARVEKLQYKEILTPRWREVDILAKPLAEEDNNIPVEDLSDATFTKLHQPLEDHERSRWRWTALAPGKRRGSRSYKSLDGRTTPSMVGTNPSTPQPSSPDASHFHLLQDYGPVPSPLSPPSPDTPCSRDAHTPHTRDTHRLLYSEDTCGSTSDCTFEETMVQPWEPRSFPLSEDPIVEPETDTDQLSFPTDLRVDAHCRAESESDASSP</sequence>
<dbReference type="RefSeq" id="XP_026078937.1">
    <property type="nucleotide sequence ID" value="XM_026223152.1"/>
</dbReference>
<keyword evidence="3" id="KW-1185">Reference proteome</keyword>
<feature type="compositionally biased region" description="Basic and acidic residues" evidence="1">
    <location>
        <begin position="958"/>
        <end position="969"/>
    </location>
</feature>
<feature type="region of interest" description="Disordered" evidence="1">
    <location>
        <begin position="415"/>
        <end position="438"/>
    </location>
</feature>
<dbReference type="PROSITE" id="PS52052">
    <property type="entry name" value="PEHE"/>
    <property type="match status" value="1"/>
</dbReference>
<feature type="compositionally biased region" description="Basic and acidic residues" evidence="1">
    <location>
        <begin position="1024"/>
        <end position="1034"/>
    </location>
</feature>
<gene>
    <name evidence="4" type="primary">kansl1a</name>
</gene>
<dbReference type="InterPro" id="IPR026180">
    <property type="entry name" value="NSL1"/>
</dbReference>
<evidence type="ECO:0000313" key="4">
    <source>
        <dbReference type="RefSeq" id="XP_026078937.1"/>
    </source>
</evidence>
<feature type="compositionally biased region" description="Polar residues" evidence="1">
    <location>
        <begin position="912"/>
        <end position="924"/>
    </location>
</feature>
<dbReference type="KEGG" id="caua:113056386"/>
<name>A0A6P6L5M1_CARAU</name>
<dbReference type="Pfam" id="PF15275">
    <property type="entry name" value="PEHE"/>
    <property type="match status" value="1"/>
</dbReference>
<feature type="region of interest" description="Disordered" evidence="1">
    <location>
        <begin position="998"/>
        <end position="1041"/>
    </location>
</feature>
<dbReference type="CTD" id="564520"/>
<feature type="compositionally biased region" description="Pro residues" evidence="1">
    <location>
        <begin position="945"/>
        <end position="955"/>
    </location>
</feature>
<feature type="compositionally biased region" description="Polar residues" evidence="1">
    <location>
        <begin position="237"/>
        <end position="249"/>
    </location>
</feature>
<feature type="domain" description="PEHE" evidence="2">
    <location>
        <begin position="843"/>
        <end position="966"/>
    </location>
</feature>
<reference evidence="4" key="1">
    <citation type="submission" date="2025-08" db="UniProtKB">
        <authorList>
            <consortium name="RefSeq"/>
        </authorList>
    </citation>
    <scope>IDENTIFICATION</scope>
    <source>
        <strain evidence="4">Wakin</strain>
        <tissue evidence="4">Muscle</tissue>
    </source>
</reference>
<dbReference type="GO" id="GO:0044545">
    <property type="term" value="C:NSL complex"/>
    <property type="evidence" value="ECO:0007669"/>
    <property type="project" value="TreeGrafter"/>
</dbReference>
<dbReference type="Proteomes" id="UP000515129">
    <property type="component" value="Chromosome 37"/>
</dbReference>
<dbReference type="InterPro" id="IPR029332">
    <property type="entry name" value="PEHE_dom"/>
</dbReference>
<dbReference type="PANTHER" id="PTHR22443:SF19">
    <property type="entry name" value="KAT8 REGULATORY NSL COMPLEX SUBUNIT 1-RELATED"/>
    <property type="match status" value="1"/>
</dbReference>